<evidence type="ECO:0000313" key="9">
    <source>
        <dbReference type="EMBL" id="RZS86266.1"/>
    </source>
</evidence>
<feature type="domain" description="ABC transmembrane type-1" evidence="8">
    <location>
        <begin position="59"/>
        <end position="243"/>
    </location>
</feature>
<dbReference type="Proteomes" id="UP000292445">
    <property type="component" value="Unassembled WGS sequence"/>
</dbReference>
<comment type="subcellular location">
    <subcellularLocation>
        <location evidence="1 7">Cell membrane</location>
        <topology evidence="1 7">Multi-pass membrane protein</topology>
    </subcellularLocation>
</comment>
<dbReference type="AlphaFoldDB" id="A0A4Q7NMX6"/>
<dbReference type="Gene3D" id="1.10.3720.10">
    <property type="entry name" value="MetI-like"/>
    <property type="match status" value="1"/>
</dbReference>
<evidence type="ECO:0000256" key="2">
    <source>
        <dbReference type="ARBA" id="ARBA00022448"/>
    </source>
</evidence>
<accession>A0A4Q7NMX6</accession>
<feature type="transmembrane region" description="Helical" evidence="7">
    <location>
        <begin position="94"/>
        <end position="116"/>
    </location>
</feature>
<evidence type="ECO:0000256" key="1">
    <source>
        <dbReference type="ARBA" id="ARBA00004651"/>
    </source>
</evidence>
<evidence type="ECO:0000256" key="3">
    <source>
        <dbReference type="ARBA" id="ARBA00022475"/>
    </source>
</evidence>
<dbReference type="PANTHER" id="PTHR30151">
    <property type="entry name" value="ALKANE SULFONATE ABC TRANSPORTER-RELATED, MEMBRANE SUBUNIT"/>
    <property type="match status" value="1"/>
</dbReference>
<dbReference type="PROSITE" id="PS50928">
    <property type="entry name" value="ABC_TM1"/>
    <property type="match status" value="1"/>
</dbReference>
<keyword evidence="3" id="KW-1003">Cell membrane</keyword>
<organism evidence="9 10">
    <name type="scientific">Pigmentiphaga kullae</name>
    <dbReference type="NCBI Taxonomy" id="151784"/>
    <lineage>
        <taxon>Bacteria</taxon>
        <taxon>Pseudomonadati</taxon>
        <taxon>Pseudomonadota</taxon>
        <taxon>Betaproteobacteria</taxon>
        <taxon>Burkholderiales</taxon>
        <taxon>Alcaligenaceae</taxon>
        <taxon>Pigmentiphaga</taxon>
    </lineage>
</organism>
<evidence type="ECO:0000259" key="8">
    <source>
        <dbReference type="PROSITE" id="PS50928"/>
    </source>
</evidence>
<gene>
    <name evidence="9" type="ORF">EV675_2306</name>
</gene>
<evidence type="ECO:0000256" key="4">
    <source>
        <dbReference type="ARBA" id="ARBA00022692"/>
    </source>
</evidence>
<keyword evidence="2 7" id="KW-0813">Transport</keyword>
<evidence type="ECO:0000256" key="5">
    <source>
        <dbReference type="ARBA" id="ARBA00022989"/>
    </source>
</evidence>
<evidence type="ECO:0000313" key="10">
    <source>
        <dbReference type="Proteomes" id="UP000292445"/>
    </source>
</evidence>
<feature type="transmembrane region" description="Helical" evidence="7">
    <location>
        <begin position="177"/>
        <end position="204"/>
    </location>
</feature>
<keyword evidence="4 7" id="KW-0812">Transmembrane</keyword>
<protein>
    <submittedName>
        <fullName evidence="9">NitT/TauT family transport system permease protein</fullName>
    </submittedName>
</protein>
<dbReference type="OrthoDB" id="8138334at2"/>
<sequence>MNSKLRTARIVLPVVMGVLCLVAWEAIVRGLRISPHILPGPADIGRALVEDWPLLSAALWVTLKITASAFVSAVLVGGAIAILFSLSKWIELTFFPYAVIMQVTPVVAIAPLLIIWVDNVQVALLICAWLVAFFPILSNSIVGLNSADHNLRDLFRLYGATPGQTLRRLRIPSAMPYFLAGVRISGGLSLIGAVVAEFVAGAGGQGSGLAYRILEAGYQLKTPRMFAALLMISCTGVLIFLATSWGSQRILRRWHESAMERES</sequence>
<reference evidence="9 10" key="1">
    <citation type="submission" date="2019-02" db="EMBL/GenBank/DDBJ databases">
        <title>Genomic Encyclopedia of Type Strains, Phase IV (KMG-IV): sequencing the most valuable type-strain genomes for metagenomic binning, comparative biology and taxonomic classification.</title>
        <authorList>
            <person name="Goeker M."/>
        </authorList>
    </citation>
    <scope>NUCLEOTIDE SEQUENCE [LARGE SCALE GENOMIC DNA]</scope>
    <source>
        <strain evidence="9 10">K24</strain>
    </source>
</reference>
<evidence type="ECO:0000256" key="7">
    <source>
        <dbReference type="RuleBase" id="RU363032"/>
    </source>
</evidence>
<name>A0A4Q7NMX6_9BURK</name>
<keyword evidence="10" id="KW-1185">Reference proteome</keyword>
<dbReference type="InterPro" id="IPR035906">
    <property type="entry name" value="MetI-like_sf"/>
</dbReference>
<feature type="transmembrane region" description="Helical" evidence="7">
    <location>
        <begin position="54"/>
        <end position="82"/>
    </location>
</feature>
<dbReference type="GO" id="GO:0055085">
    <property type="term" value="P:transmembrane transport"/>
    <property type="evidence" value="ECO:0007669"/>
    <property type="project" value="InterPro"/>
</dbReference>
<evidence type="ECO:0000256" key="6">
    <source>
        <dbReference type="ARBA" id="ARBA00023136"/>
    </source>
</evidence>
<feature type="transmembrane region" description="Helical" evidence="7">
    <location>
        <begin position="122"/>
        <end position="142"/>
    </location>
</feature>
<dbReference type="SUPFAM" id="SSF161098">
    <property type="entry name" value="MetI-like"/>
    <property type="match status" value="1"/>
</dbReference>
<keyword evidence="5 7" id="KW-1133">Transmembrane helix</keyword>
<feature type="transmembrane region" description="Helical" evidence="7">
    <location>
        <begin position="224"/>
        <end position="245"/>
    </location>
</feature>
<dbReference type="CDD" id="cd06261">
    <property type="entry name" value="TM_PBP2"/>
    <property type="match status" value="1"/>
</dbReference>
<proteinExistence type="inferred from homology"/>
<dbReference type="EMBL" id="SGXC01000001">
    <property type="protein sequence ID" value="RZS86266.1"/>
    <property type="molecule type" value="Genomic_DNA"/>
</dbReference>
<comment type="caution">
    <text evidence="9">The sequence shown here is derived from an EMBL/GenBank/DDBJ whole genome shotgun (WGS) entry which is preliminary data.</text>
</comment>
<dbReference type="RefSeq" id="WP_130357375.1">
    <property type="nucleotide sequence ID" value="NZ_SGXC01000001.1"/>
</dbReference>
<dbReference type="GO" id="GO:0005886">
    <property type="term" value="C:plasma membrane"/>
    <property type="evidence" value="ECO:0007669"/>
    <property type="project" value="UniProtKB-SubCell"/>
</dbReference>
<dbReference type="PANTHER" id="PTHR30151:SF41">
    <property type="entry name" value="ABC TRANSPORTER PERMEASE PROTEIN"/>
    <property type="match status" value="1"/>
</dbReference>
<keyword evidence="6 7" id="KW-0472">Membrane</keyword>
<comment type="similarity">
    <text evidence="7">Belongs to the binding-protein-dependent transport system permease family.</text>
</comment>
<dbReference type="InterPro" id="IPR000515">
    <property type="entry name" value="MetI-like"/>
</dbReference>
<dbReference type="Pfam" id="PF00528">
    <property type="entry name" value="BPD_transp_1"/>
    <property type="match status" value="1"/>
</dbReference>